<dbReference type="Gene3D" id="1.10.10.600">
    <property type="entry name" value="IscX-like"/>
    <property type="match status" value="1"/>
</dbReference>
<dbReference type="NCBIfam" id="TIGR03412">
    <property type="entry name" value="iscX_yfhJ"/>
    <property type="match status" value="1"/>
</dbReference>
<dbReference type="Pfam" id="PF04384">
    <property type="entry name" value="Fe-S_assembly"/>
    <property type="match status" value="1"/>
</dbReference>
<dbReference type="Proteomes" id="UP000027644">
    <property type="component" value="Unassembled WGS sequence"/>
</dbReference>
<proteinExistence type="predicted"/>
<sequence>MKWTDIHRIAEELADRYEDINPTNIRFTQLRDLILALPEFDDNPEHCGERILEAVQQAWIDEIA</sequence>
<dbReference type="AlphaFoldDB" id="A0A074W3V2"/>
<reference evidence="1 2" key="1">
    <citation type="journal article" date="2014" name="PLoS Genet.">
        <title>Hidden diversity in honey bee gut symbionts detected by single-cell genomics.</title>
        <authorList>
            <person name="Engel P."/>
            <person name="Stepanauskas R."/>
            <person name="Moran N."/>
        </authorList>
    </citation>
    <scope>NUCLEOTIDE SEQUENCE [LARGE SCALE GENOMIC DNA]</scope>
    <source>
        <strain evidence="1 2">SCGC AB-598-J21</strain>
    </source>
</reference>
<comment type="caution">
    <text evidence="1">The sequence shown here is derived from an EMBL/GenBank/DDBJ whole genome shotgun (WGS) entry which is preliminary data.</text>
</comment>
<gene>
    <name evidence="1" type="ORF">SASC598J21_001690</name>
</gene>
<dbReference type="GO" id="GO:0005829">
    <property type="term" value="C:cytosol"/>
    <property type="evidence" value="ECO:0007669"/>
    <property type="project" value="TreeGrafter"/>
</dbReference>
<evidence type="ECO:0000313" key="1">
    <source>
        <dbReference type="EMBL" id="KEQ02049.1"/>
    </source>
</evidence>
<protein>
    <recommendedName>
        <fullName evidence="3">FeS assembly protein IscX</fullName>
    </recommendedName>
</protein>
<dbReference type="InterPro" id="IPR036762">
    <property type="entry name" value="IscX-like_sf"/>
</dbReference>
<dbReference type="SUPFAM" id="SSF140319">
    <property type="entry name" value="IscX-like"/>
    <property type="match status" value="1"/>
</dbReference>
<dbReference type="PANTHER" id="PTHR37532:SF1">
    <property type="entry name" value="PROTEIN ISCX"/>
    <property type="match status" value="1"/>
</dbReference>
<dbReference type="InterPro" id="IPR007479">
    <property type="entry name" value="ISC_FeS_clus_asmbl_IscsX"/>
</dbReference>
<accession>A0A074W3V2</accession>
<name>A0A074W3V2_9NEIS</name>
<dbReference type="PIRSF" id="PIRSF039003">
    <property type="entry name" value="IscX"/>
    <property type="match status" value="1"/>
</dbReference>
<dbReference type="EMBL" id="AVQL01000147">
    <property type="protein sequence ID" value="KEQ02049.1"/>
    <property type="molecule type" value="Genomic_DNA"/>
</dbReference>
<evidence type="ECO:0008006" key="3">
    <source>
        <dbReference type="Google" id="ProtNLM"/>
    </source>
</evidence>
<dbReference type="GO" id="GO:0016226">
    <property type="term" value="P:iron-sulfur cluster assembly"/>
    <property type="evidence" value="ECO:0007669"/>
    <property type="project" value="UniProtKB-UniRule"/>
</dbReference>
<evidence type="ECO:0000313" key="2">
    <source>
        <dbReference type="Proteomes" id="UP000027644"/>
    </source>
</evidence>
<organism evidence="1 2">
    <name type="scientific">Snodgrassella alvi SCGC AB-598-J21</name>
    <dbReference type="NCBI Taxonomy" id="1385367"/>
    <lineage>
        <taxon>Bacteria</taxon>
        <taxon>Pseudomonadati</taxon>
        <taxon>Pseudomonadota</taxon>
        <taxon>Betaproteobacteria</taxon>
        <taxon>Neisseriales</taxon>
        <taxon>Neisseriaceae</taxon>
        <taxon>Snodgrassella</taxon>
    </lineage>
</organism>
<dbReference type="PANTHER" id="PTHR37532">
    <property type="entry name" value="PROTEIN ISCX"/>
    <property type="match status" value="1"/>
</dbReference>
<dbReference type="GO" id="GO:0008198">
    <property type="term" value="F:ferrous iron binding"/>
    <property type="evidence" value="ECO:0007669"/>
    <property type="project" value="TreeGrafter"/>
</dbReference>